<dbReference type="Proteomes" id="UP001066276">
    <property type="component" value="Chromosome 5"/>
</dbReference>
<gene>
    <name evidence="1" type="ORF">NDU88_011027</name>
</gene>
<reference evidence="1" key="1">
    <citation type="journal article" date="2022" name="bioRxiv">
        <title>Sequencing and chromosome-scale assembly of the giantPleurodeles waltlgenome.</title>
        <authorList>
            <person name="Brown T."/>
            <person name="Elewa A."/>
            <person name="Iarovenko S."/>
            <person name="Subramanian E."/>
            <person name="Araus A.J."/>
            <person name="Petzold A."/>
            <person name="Susuki M."/>
            <person name="Suzuki K.-i.T."/>
            <person name="Hayashi T."/>
            <person name="Toyoda A."/>
            <person name="Oliveira C."/>
            <person name="Osipova E."/>
            <person name="Leigh N.D."/>
            <person name="Simon A."/>
            <person name="Yun M.H."/>
        </authorList>
    </citation>
    <scope>NUCLEOTIDE SEQUENCE</scope>
    <source>
        <strain evidence="1">20211129_DDA</strain>
        <tissue evidence="1">Liver</tissue>
    </source>
</reference>
<keyword evidence="2" id="KW-1185">Reference proteome</keyword>
<dbReference type="EMBL" id="JANPWB010000009">
    <property type="protein sequence ID" value="KAJ1158336.1"/>
    <property type="molecule type" value="Genomic_DNA"/>
</dbReference>
<protein>
    <submittedName>
        <fullName evidence="1">Uncharacterized protein</fullName>
    </submittedName>
</protein>
<proteinExistence type="predicted"/>
<comment type="caution">
    <text evidence="1">The sequence shown here is derived from an EMBL/GenBank/DDBJ whole genome shotgun (WGS) entry which is preliminary data.</text>
</comment>
<accession>A0AAV7S322</accession>
<organism evidence="1 2">
    <name type="scientific">Pleurodeles waltl</name>
    <name type="common">Iberian ribbed newt</name>
    <dbReference type="NCBI Taxonomy" id="8319"/>
    <lineage>
        <taxon>Eukaryota</taxon>
        <taxon>Metazoa</taxon>
        <taxon>Chordata</taxon>
        <taxon>Craniata</taxon>
        <taxon>Vertebrata</taxon>
        <taxon>Euteleostomi</taxon>
        <taxon>Amphibia</taxon>
        <taxon>Batrachia</taxon>
        <taxon>Caudata</taxon>
        <taxon>Salamandroidea</taxon>
        <taxon>Salamandridae</taxon>
        <taxon>Pleurodelinae</taxon>
        <taxon>Pleurodeles</taxon>
    </lineage>
</organism>
<sequence>MVTKPLPPSVSIAAESRPRVKQQRAYEPRISGIGWPILHLLGSATVVSLLNDRPEEATGAAREVFLVNALMTAAPIRQLTLFMSTLPGNITAEATEIIEVAEMTDD</sequence>
<name>A0AAV7S322_PLEWA</name>
<dbReference type="AlphaFoldDB" id="A0AAV7S322"/>
<evidence type="ECO:0000313" key="1">
    <source>
        <dbReference type="EMBL" id="KAJ1158336.1"/>
    </source>
</evidence>
<evidence type="ECO:0000313" key="2">
    <source>
        <dbReference type="Proteomes" id="UP001066276"/>
    </source>
</evidence>